<evidence type="ECO:0000256" key="5">
    <source>
        <dbReference type="ARBA" id="ARBA00022968"/>
    </source>
</evidence>
<keyword evidence="4" id="KW-0812">Transmembrane</keyword>
<evidence type="ECO:0000256" key="3">
    <source>
        <dbReference type="ARBA" id="ARBA00022679"/>
    </source>
</evidence>
<evidence type="ECO:0000256" key="4">
    <source>
        <dbReference type="ARBA" id="ARBA00022692"/>
    </source>
</evidence>
<protein>
    <recommendedName>
        <fullName evidence="9">Hexosyltransferase</fullName>
        <ecNumber evidence="9">2.4.1.-</ecNumber>
    </recommendedName>
</protein>
<keyword evidence="7 9" id="KW-0333">Golgi apparatus</keyword>
<keyword evidence="6" id="KW-1133">Transmembrane helix</keyword>
<accession>A0ABN7T2T1</accession>
<organism evidence="10 11">
    <name type="scientific">Oikopleura dioica</name>
    <name type="common">Tunicate</name>
    <dbReference type="NCBI Taxonomy" id="34765"/>
    <lineage>
        <taxon>Eukaryota</taxon>
        <taxon>Metazoa</taxon>
        <taxon>Chordata</taxon>
        <taxon>Tunicata</taxon>
        <taxon>Appendicularia</taxon>
        <taxon>Copelata</taxon>
        <taxon>Oikopleuridae</taxon>
        <taxon>Oikopleura</taxon>
    </lineage>
</organism>
<dbReference type="InterPro" id="IPR008428">
    <property type="entry name" value="Chond_GalNAc"/>
</dbReference>
<gene>
    <name evidence="10" type="ORF">OKIOD_LOCUS15146</name>
</gene>
<sequence>MSGEKLVLITPVLGRLDSFEKFLDRFLQIRAKMKIEIELVVALFSSDTVLERLITAIERVEKDQGDPHVVRFVVVDGAFSRGRGIAQAIDAVHGNALLFFVDIDMILSQETLESGITLTVPGQVYFPIFFSIFAQKCRAQQSVSETNGFWRIYSTGMVFIFKHDYLKTDGFDLTINSWGQEDLRFTEAVISAKLKVIRVKDQNLIHPWHPKNCKNLVNKFFQECVPVKMAHYCSYGMLYEEWKYQQSPLFEEAKLKKKHSKIAFQ</sequence>
<dbReference type="SUPFAM" id="SSF53448">
    <property type="entry name" value="Nucleotide-diphospho-sugar transferases"/>
    <property type="match status" value="1"/>
</dbReference>
<dbReference type="InterPro" id="IPR051227">
    <property type="entry name" value="CS_glycosyltransferase"/>
</dbReference>
<keyword evidence="3 9" id="KW-0808">Transferase</keyword>
<evidence type="ECO:0000313" key="10">
    <source>
        <dbReference type="EMBL" id="CAG5112130.1"/>
    </source>
</evidence>
<comment type="similarity">
    <text evidence="2 9">Belongs to the chondroitin N-acetylgalactosaminyltransferase family.</text>
</comment>
<reference evidence="10 11" key="1">
    <citation type="submission" date="2021-04" db="EMBL/GenBank/DDBJ databases">
        <authorList>
            <person name="Bliznina A."/>
        </authorList>
    </citation>
    <scope>NUCLEOTIDE SEQUENCE [LARGE SCALE GENOMIC DNA]</scope>
</reference>
<dbReference type="InterPro" id="IPR029044">
    <property type="entry name" value="Nucleotide-diphossugar_trans"/>
</dbReference>
<proteinExistence type="inferred from homology"/>
<dbReference type="PANTHER" id="PTHR12369">
    <property type="entry name" value="CHONDROITIN SYNTHASE"/>
    <property type="match status" value="1"/>
</dbReference>
<evidence type="ECO:0000256" key="6">
    <source>
        <dbReference type="ARBA" id="ARBA00022989"/>
    </source>
</evidence>
<evidence type="ECO:0000313" key="11">
    <source>
        <dbReference type="Proteomes" id="UP001158576"/>
    </source>
</evidence>
<keyword evidence="8" id="KW-0472">Membrane</keyword>
<name>A0ABN7T2T1_OIKDI</name>
<dbReference type="Gene3D" id="3.90.550.10">
    <property type="entry name" value="Spore Coat Polysaccharide Biosynthesis Protein SpsA, Chain A"/>
    <property type="match status" value="1"/>
</dbReference>
<evidence type="ECO:0000256" key="8">
    <source>
        <dbReference type="ARBA" id="ARBA00023136"/>
    </source>
</evidence>
<dbReference type="EC" id="2.4.1.-" evidence="9"/>
<evidence type="ECO:0000256" key="7">
    <source>
        <dbReference type="ARBA" id="ARBA00023034"/>
    </source>
</evidence>
<dbReference type="Proteomes" id="UP001158576">
    <property type="component" value="Chromosome 2"/>
</dbReference>
<dbReference type="EMBL" id="OU015567">
    <property type="protein sequence ID" value="CAG5112130.1"/>
    <property type="molecule type" value="Genomic_DNA"/>
</dbReference>
<keyword evidence="5 9" id="KW-0735">Signal-anchor</keyword>
<keyword evidence="11" id="KW-1185">Reference proteome</keyword>
<evidence type="ECO:0000256" key="2">
    <source>
        <dbReference type="ARBA" id="ARBA00009239"/>
    </source>
</evidence>
<dbReference type="PANTHER" id="PTHR12369:SF11">
    <property type="entry name" value="HEXOSYLTRANSFERASE"/>
    <property type="match status" value="1"/>
</dbReference>
<comment type="subcellular location">
    <subcellularLocation>
        <location evidence="1 9">Golgi apparatus</location>
        <location evidence="1 9">Golgi stack membrane</location>
        <topology evidence="1 9">Single-pass type II membrane protein</topology>
    </subcellularLocation>
</comment>
<evidence type="ECO:0000256" key="1">
    <source>
        <dbReference type="ARBA" id="ARBA00004447"/>
    </source>
</evidence>
<evidence type="ECO:0000256" key="9">
    <source>
        <dbReference type="RuleBase" id="RU364016"/>
    </source>
</evidence>
<dbReference type="Pfam" id="PF05679">
    <property type="entry name" value="CHGN"/>
    <property type="match status" value="1"/>
</dbReference>